<sequence>MDYHSLKRRELQALCKEHHIPANSANSVLADKLSALLNEKHKPIAQKRTSMKTLTESTVEGEPAALKRQAKKVRFSPNNDLVEYELRSGEKQKDMATQTKARRKSVAKKVNKPIVDNNTSVELLDDSAQIPVKLTRSRVQLSVKDVVVSSNEKNQARREAQVFEKATEDNVRKVTRSKAHTSKIGGGESVEETLASRARVTRSKAQTLMEGGTGLDVKLQVKKKSGEQVETDENIVDRSKEIMDVPVRATRSRRQTLKEDVGNAVTSLQVDKKRTRRQMKATDSPVYKKEPSKRKSSRARGVEAVDEDEGDKVVRDSRVTRARAPLAMEVPGMASRSKANEVGIQQLEEPSKHASKKNVNRKKSVFQPEKTEVIIHLEEPVNRPVRKNTRRNSVIPKATTMVKAPTVGKEQSKGQSGGLSMIKGLEDKENVSGSGKGAAEEGFREASTGSHKSRKRRGTPIIDDQNIEIEYGSLVDKSPQSSILSDRKSDGKSVAKMQVESSLEKSMSRTNNQSSVENSSKVKSWAVRSGALIRDSSSKKRAKCGTKQNDSEHHDLISSKEATPVAKTGNFKLDDDITQPEVTPSIDKSHRRFTRSAIRSGAVIRDGSSKRRAKLSGTKQNDLEHCDVISSKVVTPVAKTGKSKYDGVTQPEVTPSIDKSHRRFTRSAIRSGAVIRDGSSKRRAKPSGTKQNDLERYDVISSKVATPVAKTGKFKHDGVTQPEVTPSIDKSHRRFTHSAIRSERKEPGQSAIKEQPVAGTQFSSAKVAKFRHDPAVNTAPGRITRRGIKLAGNAAGSFSEKVEKKKQTGRSAHKKESLDDAQMASPEVLEVVPNLEVVAGVFSETEQPFDEAQIFSPEVAEVGLNPDVDTVGVPSEYGEPYVVVQMSSPEVAEVSANPDRGTVEDGCDTSSEVVGQLLGDLSASESVRLPNKVVENRDLVSGASVDMNSFVSELNASEEVMEDAGAHTENLTYVASATQCLTENLLSGKQQKPLELQSFDDGTSSGNFSRIRMMPIAMADVAETVRDAVSDVSHEQNRKMEIHAESRIFSEAVNLETSVLESGRPDPKEKETIFTESGSTSKGLQTDVKIEEPLVSVVKAAVMEESVDTHISSLEISTKGNNVDDLNCDSISYNVGSPAVCLASIQQSDIADDGEQYDEDESANAHKPLMSEPVAEGRSVADEVEAQETGSLAGGYDDVPNTDNTLDPVTVNNKLQGLDMEDADDTRKQPAKELEFEVVSSTHNNCPDIPILGKLDGENGSFDAAKESEAYSMPSHACDKIQDPLLSGNDCEDEGDTTNKELESNPKPLPDIDAYDACSMGKDDFSIRRQLEPILEPSSAIDITVIPFSGNDVYDESDNATISDQKSHLHMFGSSGIDKGYVPDDGNNAPKELETGSELSNTNNLEDNSNAQDGESVHDQLASSDNLAIHEEDVGGDDLDPPQIKSIPVAAEVLDRSCDQEPEQMLNAAVDDVLCDMVGQSDSAIDKDSPKAPAICGNDALEESVLDINKNVVSSILGDIYDIDADDDRGNEKGLNESDEGVQPKERLTDVQPKERLTEFDEGFQPKEIRDVSLVARESLPITYEKEEAPVDDTDSDFPSVKEDDKIKQVETQNAVTSIDWGDLDLKMDEFENAVSADVVGEGKKDDQDSDIQASARTSSSIEESSGLEAGLFNSVRNFEENSQNVADRKSNQEVDMLKESAKTADVTQEVVNQSDSSRKPFDKTPAVPQFSHEDVFSVANHDPYSSLKQLFATPSTTQINNVKDGQMDAVSFANQDSYSSLKSYVTTPANTQTSQVKDAQEDATNFTNKNHYSSLKSLFTTSASSRTSHVNDSRADVDNLTFPAGRSNEDVGATGNAAHEFNYQWEDDDSKHLDDEAHGRAVQVPENEMYELPSYDDHPLELFGEEEVGGSFERSGRSKYFECKGDQVDEIKQFEFLTEAAGTSHHDQSGLKDNPVRSGEFGEKEETQMKGSEADDGLAFDTGK</sequence>
<feature type="region of interest" description="Disordered" evidence="1">
    <location>
        <begin position="668"/>
        <end position="694"/>
    </location>
</feature>
<evidence type="ECO:0000313" key="2">
    <source>
        <dbReference type="EMBL" id="KAK9053765.1"/>
    </source>
</evidence>
<feature type="region of interest" description="Disordered" evidence="1">
    <location>
        <begin position="1585"/>
        <end position="1611"/>
    </location>
</feature>
<proteinExistence type="predicted"/>
<reference evidence="2 3" key="1">
    <citation type="submission" date="2024-04" db="EMBL/GenBank/DDBJ databases">
        <title>The reference genome of an endangered Asteraceae, Deinandra increscens subsp. villosa, native to the Central Coast of California.</title>
        <authorList>
            <person name="Guilliams M."/>
            <person name="Hasenstab-Lehman K."/>
            <person name="Meyer R."/>
            <person name="Mcevoy S."/>
        </authorList>
    </citation>
    <scope>NUCLEOTIDE SEQUENCE [LARGE SCALE GENOMIC DNA]</scope>
    <source>
        <tissue evidence="2">Leaf</tissue>
    </source>
</reference>
<protein>
    <submittedName>
        <fullName evidence="2">Uncharacterized protein</fullName>
    </submittedName>
</protein>
<evidence type="ECO:0000256" key="1">
    <source>
        <dbReference type="SAM" id="MobiDB-lite"/>
    </source>
</evidence>
<feature type="region of interest" description="Disordered" evidence="1">
    <location>
        <begin position="1151"/>
        <end position="1174"/>
    </location>
</feature>
<feature type="region of interest" description="Disordered" evidence="1">
    <location>
        <begin position="795"/>
        <end position="823"/>
    </location>
</feature>
<feature type="compositionally biased region" description="Basic and acidic residues" evidence="1">
    <location>
        <begin position="1600"/>
        <end position="1609"/>
    </location>
</feature>
<feature type="region of interest" description="Disordered" evidence="1">
    <location>
        <begin position="1285"/>
        <end position="1311"/>
    </location>
</feature>
<feature type="compositionally biased region" description="Basic and acidic residues" evidence="1">
    <location>
        <begin position="549"/>
        <end position="558"/>
    </location>
</feature>
<feature type="region of interest" description="Disordered" evidence="1">
    <location>
        <begin position="1523"/>
        <end position="1547"/>
    </location>
</feature>
<feature type="compositionally biased region" description="Basic and acidic residues" evidence="1">
    <location>
        <begin position="1528"/>
        <end position="1547"/>
    </location>
</feature>
<dbReference type="Proteomes" id="UP001408789">
    <property type="component" value="Unassembled WGS sequence"/>
</dbReference>
<feature type="region of interest" description="Disordered" evidence="1">
    <location>
        <begin position="404"/>
        <end position="590"/>
    </location>
</feature>
<feature type="region of interest" description="Disordered" evidence="1">
    <location>
        <begin position="1682"/>
        <end position="1727"/>
    </location>
</feature>
<feature type="compositionally biased region" description="Low complexity" evidence="1">
    <location>
        <begin position="1654"/>
        <end position="1667"/>
    </location>
</feature>
<feature type="region of interest" description="Disordered" evidence="1">
    <location>
        <begin position="272"/>
        <end position="312"/>
    </location>
</feature>
<feature type="compositionally biased region" description="Polar residues" evidence="1">
    <location>
        <begin position="1706"/>
        <end position="1716"/>
    </location>
</feature>
<feature type="region of interest" description="Disordered" evidence="1">
    <location>
        <begin position="1379"/>
        <end position="1421"/>
    </location>
</feature>
<gene>
    <name evidence="2" type="ORF">SSX86_024839</name>
</gene>
<comment type="caution">
    <text evidence="2">The sequence shown here is derived from an EMBL/GenBank/DDBJ whole genome shotgun (WGS) entry which is preliminary data.</text>
</comment>
<feature type="compositionally biased region" description="Polar residues" evidence="1">
    <location>
        <begin position="1397"/>
        <end position="1413"/>
    </location>
</feature>
<name>A0AAP0CGR2_9ASTR</name>
<feature type="compositionally biased region" description="Polar residues" evidence="1">
    <location>
        <begin position="508"/>
        <end position="522"/>
    </location>
</feature>
<evidence type="ECO:0000313" key="3">
    <source>
        <dbReference type="Proteomes" id="UP001408789"/>
    </source>
</evidence>
<keyword evidence="3" id="KW-1185">Reference proteome</keyword>
<feature type="region of interest" description="Disordered" evidence="1">
    <location>
        <begin position="1940"/>
        <end position="1985"/>
    </location>
</feature>
<accession>A0AAP0CGR2</accession>
<feature type="region of interest" description="Disordered" evidence="1">
    <location>
        <begin position="1637"/>
        <end position="1667"/>
    </location>
</feature>
<dbReference type="EMBL" id="JBCNJP010000025">
    <property type="protein sequence ID" value="KAK9053765.1"/>
    <property type="molecule type" value="Genomic_DNA"/>
</dbReference>
<feature type="region of interest" description="Disordered" evidence="1">
    <location>
        <begin position="714"/>
        <end position="734"/>
    </location>
</feature>
<feature type="compositionally biased region" description="Acidic residues" evidence="1">
    <location>
        <begin position="1151"/>
        <end position="1162"/>
    </location>
</feature>
<organism evidence="2 3">
    <name type="scientific">Deinandra increscens subsp. villosa</name>
    <dbReference type="NCBI Taxonomy" id="3103831"/>
    <lineage>
        <taxon>Eukaryota</taxon>
        <taxon>Viridiplantae</taxon>
        <taxon>Streptophyta</taxon>
        <taxon>Embryophyta</taxon>
        <taxon>Tracheophyta</taxon>
        <taxon>Spermatophyta</taxon>
        <taxon>Magnoliopsida</taxon>
        <taxon>eudicotyledons</taxon>
        <taxon>Gunneridae</taxon>
        <taxon>Pentapetalae</taxon>
        <taxon>asterids</taxon>
        <taxon>campanulids</taxon>
        <taxon>Asterales</taxon>
        <taxon>Asteraceae</taxon>
        <taxon>Asteroideae</taxon>
        <taxon>Heliantheae alliance</taxon>
        <taxon>Madieae</taxon>
        <taxon>Madiinae</taxon>
        <taxon>Deinandra</taxon>
    </lineage>
</organism>
<feature type="compositionally biased region" description="Basic and acidic residues" evidence="1">
    <location>
        <begin position="1687"/>
        <end position="1703"/>
    </location>
</feature>